<dbReference type="InterPro" id="IPR006311">
    <property type="entry name" value="TAT_signal"/>
</dbReference>
<dbReference type="EMBL" id="JADQDK010000001">
    <property type="protein sequence ID" value="MBW0136642.1"/>
    <property type="molecule type" value="Genomic_DNA"/>
</dbReference>
<dbReference type="Proteomes" id="UP000694287">
    <property type="component" value="Unassembled WGS sequence"/>
</dbReference>
<gene>
    <name evidence="4" type="primary">bla</name>
    <name evidence="4" type="ORF">I4I81_20560</name>
</gene>
<organism evidence="4 5">
    <name type="scientific">Pseudonocardia abyssalis</name>
    <dbReference type="NCBI Taxonomy" id="2792008"/>
    <lineage>
        <taxon>Bacteria</taxon>
        <taxon>Bacillati</taxon>
        <taxon>Actinomycetota</taxon>
        <taxon>Actinomycetes</taxon>
        <taxon>Pseudonocardiales</taxon>
        <taxon>Pseudonocardiaceae</taxon>
        <taxon>Pseudonocardia</taxon>
    </lineage>
</organism>
<dbReference type="Pfam" id="PF13354">
    <property type="entry name" value="Beta-lactamase2"/>
    <property type="match status" value="1"/>
</dbReference>
<protein>
    <recommendedName>
        <fullName evidence="1">Beta-lactamase</fullName>
    </recommendedName>
</protein>
<dbReference type="InterPro" id="IPR045155">
    <property type="entry name" value="Beta-lactam_cat"/>
</dbReference>
<evidence type="ECO:0000313" key="5">
    <source>
        <dbReference type="Proteomes" id="UP000694287"/>
    </source>
</evidence>
<comment type="caution">
    <text evidence="4">The sequence shown here is derived from an EMBL/GenBank/DDBJ whole genome shotgun (WGS) entry which is preliminary data.</text>
</comment>
<dbReference type="PANTHER" id="PTHR35333:SF3">
    <property type="entry name" value="BETA-LACTAMASE-TYPE TRANSPEPTIDASE FOLD CONTAINING PROTEIN"/>
    <property type="match status" value="1"/>
</dbReference>
<evidence type="ECO:0000256" key="1">
    <source>
        <dbReference type="ARBA" id="ARBA00018879"/>
    </source>
</evidence>
<evidence type="ECO:0000256" key="2">
    <source>
        <dbReference type="ARBA" id="ARBA00022801"/>
    </source>
</evidence>
<dbReference type="InterPro" id="IPR000871">
    <property type="entry name" value="Beta-lactam_class-A"/>
</dbReference>
<reference evidence="4 5" key="1">
    <citation type="submission" date="2020-11" db="EMBL/GenBank/DDBJ databases">
        <title>Pseudonocardia abyssalis sp. nov. and Pseudonocardia oceani sp. nov., description and phylogenomic analysis of two novel actinomycetes isolated from the deep Southern Ocean.</title>
        <authorList>
            <person name="Parra J."/>
        </authorList>
    </citation>
    <scope>NUCLEOTIDE SEQUENCE [LARGE SCALE GENOMIC DNA]</scope>
    <source>
        <strain evidence="4 5">KRD-168</strain>
    </source>
</reference>
<proteinExistence type="predicted"/>
<dbReference type="PANTHER" id="PTHR35333">
    <property type="entry name" value="BETA-LACTAMASE"/>
    <property type="match status" value="1"/>
</dbReference>
<name>A0ABS6UWI7_9PSEU</name>
<evidence type="ECO:0000259" key="3">
    <source>
        <dbReference type="Pfam" id="PF13354"/>
    </source>
</evidence>
<dbReference type="NCBIfam" id="NF033103">
    <property type="entry name" value="bla_class_A"/>
    <property type="match status" value="1"/>
</dbReference>
<feature type="domain" description="Beta-lactamase class A catalytic" evidence="3">
    <location>
        <begin position="52"/>
        <end position="268"/>
    </location>
</feature>
<dbReference type="PROSITE" id="PS51257">
    <property type="entry name" value="PROKAR_LIPOPROTEIN"/>
    <property type="match status" value="1"/>
</dbReference>
<sequence length="294" mass="30279">MRTIERRTFLLGLGAALVGCGAPTAPTAPTPLPVEVDNGLAALEQRFGGRLGVHAVDTGSGAVVSHRGDERFLLASTSKAFIAAAVLQRAADDPTLLDRVITYEPSVLIANSPITEQSLAMTVADLCAAAITYSDNAAANLLFDVLGGPPAVTTFVRGIGDGVTRFDRPETELNISAGPDDERDTTTPSAVVRSLQAVTLGDGLAPAGRDRLTGWLLANTTGEKTIRAGAPAGWRVGDKTGTGFQGERNDIGVLYPPDRAPIVLAVYTAPADPNADPSDATIAEATRAVVAALG</sequence>
<evidence type="ECO:0000313" key="4">
    <source>
        <dbReference type="EMBL" id="MBW0136642.1"/>
    </source>
</evidence>
<keyword evidence="5" id="KW-1185">Reference proteome</keyword>
<accession>A0ABS6UWI7</accession>
<dbReference type="InterPro" id="IPR023650">
    <property type="entry name" value="Beta-lactam_class-A_AS"/>
</dbReference>
<keyword evidence="2" id="KW-0378">Hydrolase</keyword>
<dbReference type="PROSITE" id="PS51318">
    <property type="entry name" value="TAT"/>
    <property type="match status" value="1"/>
</dbReference>
<dbReference type="RefSeq" id="WP_218601070.1">
    <property type="nucleotide sequence ID" value="NZ_JADQDJ010000010.1"/>
</dbReference>
<dbReference type="PROSITE" id="PS00146">
    <property type="entry name" value="BETA_LACTAMASE_A"/>
    <property type="match status" value="1"/>
</dbReference>